<dbReference type="Proteomes" id="UP000287651">
    <property type="component" value="Unassembled WGS sequence"/>
</dbReference>
<evidence type="ECO:0000313" key="2">
    <source>
        <dbReference type="EMBL" id="RRT83846.1"/>
    </source>
</evidence>
<evidence type="ECO:0000256" key="1">
    <source>
        <dbReference type="SAM" id="Phobius"/>
    </source>
</evidence>
<dbReference type="AlphaFoldDB" id="A0A427B5X4"/>
<proteinExistence type="predicted"/>
<keyword evidence="1" id="KW-0472">Membrane</keyword>
<accession>A0A427B5X4</accession>
<feature type="transmembrane region" description="Helical" evidence="1">
    <location>
        <begin position="12"/>
        <end position="37"/>
    </location>
</feature>
<keyword evidence="1" id="KW-0812">Transmembrane</keyword>
<dbReference type="EMBL" id="AMZH03000421">
    <property type="protein sequence ID" value="RRT83846.1"/>
    <property type="molecule type" value="Genomic_DNA"/>
</dbReference>
<gene>
    <name evidence="2" type="ORF">B296_00000763</name>
</gene>
<evidence type="ECO:0000313" key="3">
    <source>
        <dbReference type="Proteomes" id="UP000287651"/>
    </source>
</evidence>
<comment type="caution">
    <text evidence="2">The sequence shown here is derived from an EMBL/GenBank/DDBJ whole genome shotgun (WGS) entry which is preliminary data.</text>
</comment>
<sequence>MKVSQLNKILDLVFQVVTLFCVMSVFSMEMIVSSLVVPFGPCPDRVGGPEEPSISDLEEDFYPTVGLGRELAKNLSSNSLASESKEEMDDGPSRLYHIRAGPLRVVGSHVYNILGMAHRSYSEGVRVWQRFFSCGGVVVSRCWVALLGLTAIGTFLAGAPVEGPVARVPLATRVEE</sequence>
<reference evidence="2 3" key="1">
    <citation type="journal article" date="2014" name="Agronomy (Basel)">
        <title>A Draft Genome Sequence for Ensete ventricosum, the Drought-Tolerant Tree Against Hunger.</title>
        <authorList>
            <person name="Harrison J."/>
            <person name="Moore K.A."/>
            <person name="Paszkiewicz K."/>
            <person name="Jones T."/>
            <person name="Grant M."/>
            <person name="Ambacheew D."/>
            <person name="Muzemil S."/>
            <person name="Studholme D.J."/>
        </authorList>
    </citation>
    <scope>NUCLEOTIDE SEQUENCE [LARGE SCALE GENOMIC DNA]</scope>
</reference>
<protein>
    <submittedName>
        <fullName evidence="2">Uncharacterized protein</fullName>
    </submittedName>
</protein>
<name>A0A427B5X4_ENSVE</name>
<organism evidence="2 3">
    <name type="scientific">Ensete ventricosum</name>
    <name type="common">Abyssinian banana</name>
    <name type="synonym">Musa ensete</name>
    <dbReference type="NCBI Taxonomy" id="4639"/>
    <lineage>
        <taxon>Eukaryota</taxon>
        <taxon>Viridiplantae</taxon>
        <taxon>Streptophyta</taxon>
        <taxon>Embryophyta</taxon>
        <taxon>Tracheophyta</taxon>
        <taxon>Spermatophyta</taxon>
        <taxon>Magnoliopsida</taxon>
        <taxon>Liliopsida</taxon>
        <taxon>Zingiberales</taxon>
        <taxon>Musaceae</taxon>
        <taxon>Ensete</taxon>
    </lineage>
</organism>
<keyword evidence="1" id="KW-1133">Transmembrane helix</keyword>